<reference evidence="7 8" key="1">
    <citation type="submission" date="2022-01" db="EMBL/GenBank/DDBJ databases">
        <title>A chromosomal length assembly of Cordylochernes scorpioides.</title>
        <authorList>
            <person name="Zeh D."/>
            <person name="Zeh J."/>
        </authorList>
    </citation>
    <scope>NUCLEOTIDE SEQUENCE [LARGE SCALE GENOMIC DNA]</scope>
    <source>
        <strain evidence="7">IN4F17</strain>
        <tissue evidence="7">Whole Body</tissue>
    </source>
</reference>
<evidence type="ECO:0000313" key="7">
    <source>
        <dbReference type="EMBL" id="UYV61657.1"/>
    </source>
</evidence>
<proteinExistence type="predicted"/>
<dbReference type="EMBL" id="CP092863">
    <property type="protein sequence ID" value="UYV61657.1"/>
    <property type="molecule type" value="Genomic_DNA"/>
</dbReference>
<keyword evidence="4" id="KW-0418">Kinase</keyword>
<evidence type="ECO:0000256" key="1">
    <source>
        <dbReference type="ARBA" id="ARBA00022527"/>
    </source>
</evidence>
<evidence type="ECO:0000256" key="4">
    <source>
        <dbReference type="ARBA" id="ARBA00022777"/>
    </source>
</evidence>
<keyword evidence="8" id="KW-1185">Reference proteome</keyword>
<gene>
    <name evidence="7" type="ORF">LAZ67_1005779</name>
</gene>
<dbReference type="PANTHER" id="PTHR11584:SF394">
    <property type="entry name" value="APOPTOTIC SIGNAL-REGULATING KINASE 1, ISOFORM C"/>
    <property type="match status" value="1"/>
</dbReference>
<dbReference type="Pfam" id="PF13281">
    <property type="entry name" value="MAP3K_TRAF_bd"/>
    <property type="match status" value="1"/>
</dbReference>
<keyword evidence="5" id="KW-0067">ATP-binding</keyword>
<dbReference type="InterPro" id="IPR025136">
    <property type="entry name" value="MAP3K_TRAF-bd"/>
</dbReference>
<keyword evidence="1" id="KW-0723">Serine/threonine-protein kinase</keyword>
<organism evidence="7 8">
    <name type="scientific">Cordylochernes scorpioides</name>
    <dbReference type="NCBI Taxonomy" id="51811"/>
    <lineage>
        <taxon>Eukaryota</taxon>
        <taxon>Metazoa</taxon>
        <taxon>Ecdysozoa</taxon>
        <taxon>Arthropoda</taxon>
        <taxon>Chelicerata</taxon>
        <taxon>Arachnida</taxon>
        <taxon>Pseudoscorpiones</taxon>
        <taxon>Cheliferoidea</taxon>
        <taxon>Chernetidae</taxon>
        <taxon>Cordylochernes</taxon>
    </lineage>
</organism>
<evidence type="ECO:0000256" key="5">
    <source>
        <dbReference type="ARBA" id="ARBA00022840"/>
    </source>
</evidence>
<protein>
    <submittedName>
        <fullName evidence="7">MAP3K15</fullName>
    </submittedName>
</protein>
<feature type="domain" description="MAP3K TRAFs-binding" evidence="6">
    <location>
        <begin position="4"/>
        <end position="223"/>
    </location>
</feature>
<accession>A0ABY6JZ68</accession>
<evidence type="ECO:0000313" key="8">
    <source>
        <dbReference type="Proteomes" id="UP001235939"/>
    </source>
</evidence>
<evidence type="ECO:0000256" key="3">
    <source>
        <dbReference type="ARBA" id="ARBA00022741"/>
    </source>
</evidence>
<dbReference type="PANTHER" id="PTHR11584">
    <property type="entry name" value="SERINE/THREONINE PROTEIN KINASE"/>
    <property type="match status" value="1"/>
</dbReference>
<sequence length="226" mass="26353">MLLLQTLHNMRKRLDDPAIISSDVVYNMLINFREIQDYDAMVKLVEDLKKVPKLHFNFSPDIEFLYIFAINRRNGPKDRAKALKVVQELLKDEKYHSPDMLGLCGRIYKDIFVKSDYKDMESLENAIHWYRKSFEINPNEYGGVNLATLLVIQGNNFDTCKELQEIGRTLNILIGRKGNIANNQDYWDVATFFEMSVLADNHNKAIEAAECMFRLTPPLWYLSHLS</sequence>
<name>A0ABY6JZ68_9ARAC</name>
<keyword evidence="2" id="KW-0808">Transferase</keyword>
<evidence type="ECO:0000256" key="2">
    <source>
        <dbReference type="ARBA" id="ARBA00022679"/>
    </source>
</evidence>
<evidence type="ECO:0000259" key="6">
    <source>
        <dbReference type="Pfam" id="PF13281"/>
    </source>
</evidence>
<keyword evidence="3" id="KW-0547">Nucleotide-binding</keyword>
<dbReference type="Proteomes" id="UP001235939">
    <property type="component" value="Chromosome 01"/>
</dbReference>